<dbReference type="EMBL" id="MFKW01000075">
    <property type="protein sequence ID" value="OGG49386.1"/>
    <property type="molecule type" value="Genomic_DNA"/>
</dbReference>
<keyword evidence="1" id="KW-0812">Transmembrane</keyword>
<reference evidence="2 3" key="1">
    <citation type="journal article" date="2016" name="Nat. Commun.">
        <title>Thousands of microbial genomes shed light on interconnected biogeochemical processes in an aquifer system.</title>
        <authorList>
            <person name="Anantharaman K."/>
            <person name="Brown C.T."/>
            <person name="Hug L.A."/>
            <person name="Sharon I."/>
            <person name="Castelle C.J."/>
            <person name="Probst A.J."/>
            <person name="Thomas B.C."/>
            <person name="Singh A."/>
            <person name="Wilkins M.J."/>
            <person name="Karaoz U."/>
            <person name="Brodie E.L."/>
            <person name="Williams K.H."/>
            <person name="Hubbard S.S."/>
            <person name="Banfield J.F."/>
        </authorList>
    </citation>
    <scope>NUCLEOTIDE SEQUENCE [LARGE SCALE GENOMIC DNA]</scope>
</reference>
<gene>
    <name evidence="2" type="ORF">A2704_04390</name>
</gene>
<comment type="caution">
    <text evidence="2">The sequence shown here is derived from an EMBL/GenBank/DDBJ whole genome shotgun (WGS) entry which is preliminary data.</text>
</comment>
<dbReference type="Proteomes" id="UP000176445">
    <property type="component" value="Unassembled WGS sequence"/>
</dbReference>
<feature type="transmembrane region" description="Helical" evidence="1">
    <location>
        <begin position="41"/>
        <end position="60"/>
    </location>
</feature>
<evidence type="ECO:0000313" key="3">
    <source>
        <dbReference type="Proteomes" id="UP000176445"/>
    </source>
</evidence>
<evidence type="ECO:0000256" key="1">
    <source>
        <dbReference type="SAM" id="Phobius"/>
    </source>
</evidence>
<feature type="transmembrane region" description="Helical" evidence="1">
    <location>
        <begin position="119"/>
        <end position="140"/>
    </location>
</feature>
<proteinExistence type="predicted"/>
<keyword evidence="1" id="KW-1133">Transmembrane helix</keyword>
<organism evidence="2 3">
    <name type="scientific">Candidatus Kaiserbacteria bacterium RIFCSPHIGHO2_01_FULL_54_36b</name>
    <dbReference type="NCBI Taxonomy" id="1798483"/>
    <lineage>
        <taxon>Bacteria</taxon>
        <taxon>Candidatus Kaiseribacteriota</taxon>
    </lineage>
</organism>
<protein>
    <submittedName>
        <fullName evidence="2">Uncharacterized protein</fullName>
    </submittedName>
</protein>
<keyword evidence="1" id="KW-0472">Membrane</keyword>
<name>A0A1F6CJG6_9BACT</name>
<feature type="transmembrane region" description="Helical" evidence="1">
    <location>
        <begin position="91"/>
        <end position="113"/>
    </location>
</feature>
<evidence type="ECO:0000313" key="2">
    <source>
        <dbReference type="EMBL" id="OGG49386.1"/>
    </source>
</evidence>
<feature type="transmembrane region" description="Helical" evidence="1">
    <location>
        <begin position="66"/>
        <end position="84"/>
    </location>
</feature>
<accession>A0A1F6CJG6</accession>
<dbReference type="AlphaFoldDB" id="A0A1F6CJG6"/>
<sequence length="178" mass="20132">MSDPRHNEKDLTNEEVIELYSPNPTITKLWWPSVPHYYGDAVRMLLLGAAALMLVTSPLYGDNLQIEFPFIIVGALVAACFAALTNPRSSWVSIGSAVLSGAGTIIYATWGIFEYDTLNPIALMLRLVIAVVFLFAFYFSMKTVRAFLLRQIGKRETLDEFDDEFEKAEQARLEREHH</sequence>